<reference evidence="1 2" key="2">
    <citation type="submission" date="2007-10" db="EMBL/GenBank/DDBJ databases">
        <authorList>
            <person name="Fulton L."/>
            <person name="Clifton S."/>
            <person name="Fulton B."/>
            <person name="Xu J."/>
            <person name="Minx P."/>
            <person name="Pepin K.H."/>
            <person name="Johnson M."/>
            <person name="Thiruvilangam P."/>
            <person name="Bhonagiri V."/>
            <person name="Nash W.E."/>
            <person name="Wang C."/>
            <person name="Mardis E.R."/>
            <person name="Wilson R.K."/>
        </authorList>
    </citation>
    <scope>NUCLEOTIDE SEQUENCE [LARGE SCALE GENOMIC DNA]</scope>
    <source>
        <strain evidence="1 2">ATCC 27755</strain>
    </source>
</reference>
<sequence>MLSFICIPHFLSTLIFTYFYQLSYKIIINKFCQFLQYFL</sequence>
<evidence type="ECO:0000313" key="1">
    <source>
        <dbReference type="EMBL" id="EDR45517.1"/>
    </source>
</evidence>
<accession>B0GAI6</accession>
<dbReference type="AlphaFoldDB" id="B0GAI6"/>
<protein>
    <submittedName>
        <fullName evidence="1">Uncharacterized protein</fullName>
    </submittedName>
</protein>
<reference evidence="1 2" key="1">
    <citation type="submission" date="2007-10" db="EMBL/GenBank/DDBJ databases">
        <title>Draft genome sequence of Dorea formicigenerans(ATCC 27755).</title>
        <authorList>
            <person name="Sudarsanam P."/>
            <person name="Ley R."/>
            <person name="Guruge J."/>
            <person name="Turnbaugh P.J."/>
            <person name="Mahowald M."/>
            <person name="Liep D."/>
            <person name="Gordon J."/>
        </authorList>
    </citation>
    <scope>NUCLEOTIDE SEQUENCE [LARGE SCALE GENOMIC DNA]</scope>
    <source>
        <strain evidence="1 2">ATCC 27755</strain>
    </source>
</reference>
<dbReference type="PaxDb" id="411461-DORFOR_03301"/>
<dbReference type="EMBL" id="AAXA02000016">
    <property type="protein sequence ID" value="EDR45517.1"/>
    <property type="molecule type" value="Genomic_DNA"/>
</dbReference>
<dbReference type="Proteomes" id="UP000005359">
    <property type="component" value="Unassembled WGS sequence"/>
</dbReference>
<name>B0GAI6_9FIRM</name>
<proteinExistence type="predicted"/>
<gene>
    <name evidence="1" type="ORF">DORFOR_03301</name>
</gene>
<evidence type="ECO:0000313" key="2">
    <source>
        <dbReference type="Proteomes" id="UP000005359"/>
    </source>
</evidence>
<organism evidence="1 2">
    <name type="scientific">Dorea formicigenerans ATCC 27755</name>
    <dbReference type="NCBI Taxonomy" id="411461"/>
    <lineage>
        <taxon>Bacteria</taxon>
        <taxon>Bacillati</taxon>
        <taxon>Bacillota</taxon>
        <taxon>Clostridia</taxon>
        <taxon>Lachnospirales</taxon>
        <taxon>Lachnospiraceae</taxon>
        <taxon>Dorea</taxon>
    </lineage>
</organism>
<comment type="caution">
    <text evidence="1">The sequence shown here is derived from an EMBL/GenBank/DDBJ whole genome shotgun (WGS) entry which is preliminary data.</text>
</comment>